<keyword evidence="2" id="KW-0732">Signal</keyword>
<dbReference type="AlphaFoldDB" id="A0A267DPH3"/>
<evidence type="ECO:0000256" key="2">
    <source>
        <dbReference type="SAM" id="SignalP"/>
    </source>
</evidence>
<proteinExistence type="predicted"/>
<accession>A0A267DPH3</accession>
<evidence type="ECO:0000313" key="4">
    <source>
        <dbReference type="Proteomes" id="UP000215902"/>
    </source>
</evidence>
<protein>
    <submittedName>
        <fullName evidence="3">Uncharacterized protein</fullName>
    </submittedName>
</protein>
<evidence type="ECO:0000313" key="3">
    <source>
        <dbReference type="EMBL" id="PAA51085.1"/>
    </source>
</evidence>
<sequence length="188" mass="20023">MTTISERSALWCIVGVVLLGAAQIVHCNRNYYSDGYSGSRYGDGQGGYGGGWDDYYGGGRSDYSGGRSDYSGGRSDYSGGRSDYNGGRSDYSGGRSDYSDGRSDYSGGRRVTTVVDGVATAVDEVATAVDGGSVKKATLETTLLHQETTVAAISLSPIAFSTMPERILESIELQCSSFWRVVKKPNLH</sequence>
<feature type="chain" id="PRO_5012062933" evidence="2">
    <location>
        <begin position="28"/>
        <end position="188"/>
    </location>
</feature>
<comment type="caution">
    <text evidence="3">The sequence shown here is derived from an EMBL/GenBank/DDBJ whole genome shotgun (WGS) entry which is preliminary data.</text>
</comment>
<name>A0A267DPH3_9PLAT</name>
<feature type="signal peptide" evidence="2">
    <location>
        <begin position="1"/>
        <end position="27"/>
    </location>
</feature>
<dbReference type="STRING" id="282301.A0A267DPH3"/>
<organism evidence="3 4">
    <name type="scientific">Macrostomum lignano</name>
    <dbReference type="NCBI Taxonomy" id="282301"/>
    <lineage>
        <taxon>Eukaryota</taxon>
        <taxon>Metazoa</taxon>
        <taxon>Spiralia</taxon>
        <taxon>Lophotrochozoa</taxon>
        <taxon>Platyhelminthes</taxon>
        <taxon>Rhabditophora</taxon>
        <taxon>Macrostomorpha</taxon>
        <taxon>Macrostomida</taxon>
        <taxon>Macrostomidae</taxon>
        <taxon>Macrostomum</taxon>
    </lineage>
</organism>
<reference evidence="3 4" key="1">
    <citation type="submission" date="2017-06" db="EMBL/GenBank/DDBJ databases">
        <title>A platform for efficient transgenesis in Macrostomum lignano, a flatworm model organism for stem cell research.</title>
        <authorList>
            <person name="Berezikov E."/>
        </authorList>
    </citation>
    <scope>NUCLEOTIDE SEQUENCE [LARGE SCALE GENOMIC DNA]</scope>
    <source>
        <strain evidence="3">DV1</strain>
        <tissue evidence="3">Whole organism</tissue>
    </source>
</reference>
<feature type="compositionally biased region" description="Low complexity" evidence="1">
    <location>
        <begin position="67"/>
        <end position="96"/>
    </location>
</feature>
<feature type="region of interest" description="Disordered" evidence="1">
    <location>
        <begin position="67"/>
        <end position="106"/>
    </location>
</feature>
<dbReference type="EMBL" id="NIVC01003507">
    <property type="protein sequence ID" value="PAA51085.1"/>
    <property type="molecule type" value="Genomic_DNA"/>
</dbReference>
<gene>
    <name evidence="3" type="ORF">BOX15_Mlig021646g1</name>
</gene>
<evidence type="ECO:0000256" key="1">
    <source>
        <dbReference type="SAM" id="MobiDB-lite"/>
    </source>
</evidence>
<keyword evidence="4" id="KW-1185">Reference proteome</keyword>
<dbReference type="Proteomes" id="UP000215902">
    <property type="component" value="Unassembled WGS sequence"/>
</dbReference>